<dbReference type="Proteomes" id="UP000190188">
    <property type="component" value="Unassembled WGS sequence"/>
</dbReference>
<comment type="caution">
    <text evidence="1">The sequence shown here is derived from an EMBL/GenBank/DDBJ whole genome shotgun (WGS) entry which is preliminary data.</text>
</comment>
<dbReference type="AlphaFoldDB" id="A0A1T2XKY3"/>
<reference evidence="1 2" key="1">
    <citation type="submission" date="2017-01" db="EMBL/GenBank/DDBJ databases">
        <title>Genome analysis of Paenibacillus selenitrireducens ES3-24.</title>
        <authorList>
            <person name="Xu D."/>
            <person name="Yao R."/>
            <person name="Zheng S."/>
        </authorList>
    </citation>
    <scope>NUCLEOTIDE SEQUENCE [LARGE SCALE GENOMIC DNA]</scope>
    <source>
        <strain evidence="1 2">ES3-24</strain>
    </source>
</reference>
<dbReference type="RefSeq" id="WP_078497818.1">
    <property type="nucleotide sequence ID" value="NZ_MSZX01000002.1"/>
</dbReference>
<proteinExistence type="predicted"/>
<evidence type="ECO:0000313" key="2">
    <source>
        <dbReference type="Proteomes" id="UP000190188"/>
    </source>
</evidence>
<protein>
    <submittedName>
        <fullName evidence="1">Uncharacterized protein</fullName>
    </submittedName>
</protein>
<keyword evidence="2" id="KW-1185">Reference proteome</keyword>
<dbReference type="EMBL" id="MSZX01000002">
    <property type="protein sequence ID" value="OPA80468.1"/>
    <property type="molecule type" value="Genomic_DNA"/>
</dbReference>
<dbReference type="STRING" id="1324314.BVG16_06995"/>
<name>A0A1T2XKY3_9BACL</name>
<evidence type="ECO:0000313" key="1">
    <source>
        <dbReference type="EMBL" id="OPA80468.1"/>
    </source>
</evidence>
<sequence>MKILINFADDKFAKQQKLNSKSGYKKGGFDKVIEYNPSSLGEDFTVRHKEFLEVSNRGAGYWLWKPYIILKTLEDANEGDYVFYCDSGSIFINSIDHIINAMEQNNQSIFLTELPLLEKQWTKMECFHELKCMDEKYRETPQVIATYIMLKKDENSIKLMNEYYNLCCKYQLLDDSKEMKQDPKFIDHRHDQSLLSLLAKMNNVSFHRDITQYGIRPFLYTAAGREYMIKSYRNSSYPQILLSYRKGNWLKVLIKEKFKDYLGFNLRLG</sequence>
<accession>A0A1T2XKY3</accession>
<dbReference type="OrthoDB" id="9804725at2"/>
<organism evidence="1 2">
    <name type="scientific">Paenibacillus selenitireducens</name>
    <dbReference type="NCBI Taxonomy" id="1324314"/>
    <lineage>
        <taxon>Bacteria</taxon>
        <taxon>Bacillati</taxon>
        <taxon>Bacillota</taxon>
        <taxon>Bacilli</taxon>
        <taxon>Bacillales</taxon>
        <taxon>Paenibacillaceae</taxon>
        <taxon>Paenibacillus</taxon>
    </lineage>
</organism>
<gene>
    <name evidence="1" type="ORF">BVG16_06995</name>
</gene>